<evidence type="ECO:0000313" key="2">
    <source>
        <dbReference type="Proteomes" id="UP000448943"/>
    </source>
</evidence>
<proteinExistence type="predicted"/>
<comment type="caution">
    <text evidence="1">The sequence shown here is derived from an EMBL/GenBank/DDBJ whole genome shotgun (WGS) entry which is preliminary data.</text>
</comment>
<reference evidence="1 2" key="1">
    <citation type="submission" date="2019-01" db="EMBL/GenBank/DDBJ databases">
        <title>Chengkuizengella sp. nov., isolated from deep-sea sediment of East Pacific Ocean.</title>
        <authorList>
            <person name="Yang J."/>
            <person name="Lai Q."/>
            <person name="Shao Z."/>
        </authorList>
    </citation>
    <scope>NUCLEOTIDE SEQUENCE [LARGE SCALE GENOMIC DNA]</scope>
    <source>
        <strain evidence="1 2">YPA3-1-1</strain>
    </source>
</reference>
<evidence type="ECO:0000313" key="1">
    <source>
        <dbReference type="EMBL" id="NBI28599.1"/>
    </source>
</evidence>
<dbReference type="RefSeq" id="WP_160645394.1">
    <property type="nucleotide sequence ID" value="NZ_SIJB01000016.1"/>
</dbReference>
<dbReference type="Proteomes" id="UP000448943">
    <property type="component" value="Unassembled WGS sequence"/>
</dbReference>
<dbReference type="AlphaFoldDB" id="A0A6N9PYK3"/>
<name>A0A6N9PYK3_9BACL</name>
<keyword evidence="2" id="KW-1185">Reference proteome</keyword>
<gene>
    <name evidence="1" type="ORF">ERL59_06490</name>
</gene>
<dbReference type="EMBL" id="SIJB01000016">
    <property type="protein sequence ID" value="NBI28599.1"/>
    <property type="molecule type" value="Genomic_DNA"/>
</dbReference>
<protein>
    <submittedName>
        <fullName evidence="1">Uncharacterized protein</fullName>
    </submittedName>
</protein>
<accession>A0A6N9PYK3</accession>
<dbReference type="OrthoDB" id="2730327at2"/>
<sequence length="238" mass="27593">MESLRHILGKPSHLDGVGQIYPIKLKDYDEFVECSYLLQYSKNNFDEKVHHFPLLDLIVFSSKDSNIIKRLEKLFSLIIQKEVRFTSNNDTYVFAIDEIHRIHSTNYDEFRKLAMTQNLIYEPKVYKNALVQEWANEVLQARAKGKANILMEDMISTISITAGKTYDQLSEQTIYQIHSDFNRISKSKDYDNAIRMKCAGAEKVSINHYAENLKLSESPYDNLFVSKSKLNGLNHATK</sequence>
<organism evidence="1 2">
    <name type="scientific">Chengkuizengella marina</name>
    <dbReference type="NCBI Taxonomy" id="2507566"/>
    <lineage>
        <taxon>Bacteria</taxon>
        <taxon>Bacillati</taxon>
        <taxon>Bacillota</taxon>
        <taxon>Bacilli</taxon>
        <taxon>Bacillales</taxon>
        <taxon>Paenibacillaceae</taxon>
        <taxon>Chengkuizengella</taxon>
    </lineage>
</organism>